<evidence type="ECO:0000313" key="7">
    <source>
        <dbReference type="EMBL" id="OOF93345.1"/>
    </source>
</evidence>
<evidence type="ECO:0000256" key="4">
    <source>
        <dbReference type="ARBA" id="ARBA00023002"/>
    </source>
</evidence>
<evidence type="ECO:0000259" key="5">
    <source>
        <dbReference type="Pfam" id="PF01494"/>
    </source>
</evidence>
<dbReference type="VEuPathDB" id="FungiDB:ASPCADRAFT_398403"/>
<comment type="similarity">
    <text evidence="1">Belongs to the PheA/TfdB FAD monooxygenase family.</text>
</comment>
<keyword evidence="8" id="KW-1185">Reference proteome</keyword>
<dbReference type="InterPro" id="IPR036188">
    <property type="entry name" value="FAD/NAD-bd_sf"/>
</dbReference>
<evidence type="ECO:0000259" key="6">
    <source>
        <dbReference type="Pfam" id="PF07976"/>
    </source>
</evidence>
<dbReference type="Pfam" id="PF01494">
    <property type="entry name" value="FAD_binding_3"/>
    <property type="match status" value="1"/>
</dbReference>
<dbReference type="GO" id="GO:0071949">
    <property type="term" value="F:FAD binding"/>
    <property type="evidence" value="ECO:0007669"/>
    <property type="project" value="InterPro"/>
</dbReference>
<dbReference type="Gene3D" id="3.30.9.10">
    <property type="entry name" value="D-Amino Acid Oxidase, subunit A, domain 2"/>
    <property type="match status" value="1"/>
</dbReference>
<dbReference type="InterPro" id="IPR036249">
    <property type="entry name" value="Thioredoxin-like_sf"/>
</dbReference>
<keyword evidence="4" id="KW-0560">Oxidoreductase</keyword>
<dbReference type="SUPFAM" id="SSF51905">
    <property type="entry name" value="FAD/NAD(P)-binding domain"/>
    <property type="match status" value="1"/>
</dbReference>
<evidence type="ECO:0000256" key="3">
    <source>
        <dbReference type="ARBA" id="ARBA00022827"/>
    </source>
</evidence>
<gene>
    <name evidence="7" type="ORF">ASPCADRAFT_398403</name>
</gene>
<evidence type="ECO:0000256" key="1">
    <source>
        <dbReference type="ARBA" id="ARBA00007801"/>
    </source>
</evidence>
<dbReference type="EMBL" id="KV907504">
    <property type="protein sequence ID" value="OOF93345.1"/>
    <property type="molecule type" value="Genomic_DNA"/>
</dbReference>
<feature type="domain" description="Phenol hydroxylase-like C-terminal dimerisation" evidence="6">
    <location>
        <begin position="409"/>
        <end position="598"/>
    </location>
</feature>
<reference evidence="8" key="1">
    <citation type="journal article" date="2017" name="Genome Biol.">
        <title>Comparative genomics reveals high biological diversity and specific adaptations in the industrially and medically important fungal genus Aspergillus.</title>
        <authorList>
            <person name="de Vries R.P."/>
            <person name="Riley R."/>
            <person name="Wiebenga A."/>
            <person name="Aguilar-Osorio G."/>
            <person name="Amillis S."/>
            <person name="Uchima C.A."/>
            <person name="Anderluh G."/>
            <person name="Asadollahi M."/>
            <person name="Askin M."/>
            <person name="Barry K."/>
            <person name="Battaglia E."/>
            <person name="Bayram O."/>
            <person name="Benocci T."/>
            <person name="Braus-Stromeyer S.A."/>
            <person name="Caldana C."/>
            <person name="Canovas D."/>
            <person name="Cerqueira G.C."/>
            <person name="Chen F."/>
            <person name="Chen W."/>
            <person name="Choi C."/>
            <person name="Clum A."/>
            <person name="Dos Santos R.A."/>
            <person name="Damasio A.R."/>
            <person name="Diallinas G."/>
            <person name="Emri T."/>
            <person name="Fekete E."/>
            <person name="Flipphi M."/>
            <person name="Freyberg S."/>
            <person name="Gallo A."/>
            <person name="Gournas C."/>
            <person name="Habgood R."/>
            <person name="Hainaut M."/>
            <person name="Harispe M.L."/>
            <person name="Henrissat B."/>
            <person name="Hilden K.S."/>
            <person name="Hope R."/>
            <person name="Hossain A."/>
            <person name="Karabika E."/>
            <person name="Karaffa L."/>
            <person name="Karanyi Z."/>
            <person name="Krasevec N."/>
            <person name="Kuo A."/>
            <person name="Kusch H."/>
            <person name="LaButti K."/>
            <person name="Lagendijk E.L."/>
            <person name="Lapidus A."/>
            <person name="Levasseur A."/>
            <person name="Lindquist E."/>
            <person name="Lipzen A."/>
            <person name="Logrieco A.F."/>
            <person name="MacCabe A."/>
            <person name="Maekelae M.R."/>
            <person name="Malavazi I."/>
            <person name="Melin P."/>
            <person name="Meyer V."/>
            <person name="Mielnichuk N."/>
            <person name="Miskei M."/>
            <person name="Molnar A.P."/>
            <person name="Mule G."/>
            <person name="Ngan C.Y."/>
            <person name="Orejas M."/>
            <person name="Orosz E."/>
            <person name="Ouedraogo J.P."/>
            <person name="Overkamp K.M."/>
            <person name="Park H.-S."/>
            <person name="Perrone G."/>
            <person name="Piumi F."/>
            <person name="Punt P.J."/>
            <person name="Ram A.F."/>
            <person name="Ramon A."/>
            <person name="Rauscher S."/>
            <person name="Record E."/>
            <person name="Riano-Pachon D.M."/>
            <person name="Robert V."/>
            <person name="Roehrig J."/>
            <person name="Ruller R."/>
            <person name="Salamov A."/>
            <person name="Salih N.S."/>
            <person name="Samson R.A."/>
            <person name="Sandor E."/>
            <person name="Sanguinetti M."/>
            <person name="Schuetze T."/>
            <person name="Sepcic K."/>
            <person name="Shelest E."/>
            <person name="Sherlock G."/>
            <person name="Sophianopoulou V."/>
            <person name="Squina F.M."/>
            <person name="Sun H."/>
            <person name="Susca A."/>
            <person name="Todd R.B."/>
            <person name="Tsang A."/>
            <person name="Unkles S.E."/>
            <person name="van de Wiele N."/>
            <person name="van Rossen-Uffink D."/>
            <person name="Oliveira J.V."/>
            <person name="Vesth T.C."/>
            <person name="Visser J."/>
            <person name="Yu J.-H."/>
            <person name="Zhou M."/>
            <person name="Andersen M.R."/>
            <person name="Archer D.B."/>
            <person name="Baker S.E."/>
            <person name="Benoit I."/>
            <person name="Brakhage A.A."/>
            <person name="Braus G.H."/>
            <person name="Fischer R."/>
            <person name="Frisvad J.C."/>
            <person name="Goldman G.H."/>
            <person name="Houbraken J."/>
            <person name="Oakley B."/>
            <person name="Pocsi I."/>
            <person name="Scazzocchio C."/>
            <person name="Seiboth B."/>
            <person name="vanKuyk P.A."/>
            <person name="Wortman J."/>
            <person name="Dyer P.S."/>
            <person name="Grigoriev I.V."/>
        </authorList>
    </citation>
    <scope>NUCLEOTIDE SEQUENCE [LARGE SCALE GENOMIC DNA]</scope>
    <source>
        <strain evidence="8">ITEM 5010</strain>
    </source>
</reference>
<name>A0A1R3RFT0_ASPC5</name>
<dbReference type="OrthoDB" id="1716816at2759"/>
<dbReference type="Gene3D" id="3.40.30.20">
    <property type="match status" value="1"/>
</dbReference>
<dbReference type="InterPro" id="IPR050641">
    <property type="entry name" value="RIFMO-like"/>
</dbReference>
<accession>A0A1R3RFT0</accession>
<dbReference type="Gene3D" id="3.50.50.60">
    <property type="entry name" value="FAD/NAD(P)-binding domain"/>
    <property type="match status" value="1"/>
</dbReference>
<dbReference type="InterPro" id="IPR038220">
    <property type="entry name" value="PHOX_C_sf"/>
</dbReference>
<dbReference type="OMA" id="HCDWWSI"/>
<keyword evidence="2" id="KW-0285">Flavoprotein</keyword>
<dbReference type="STRING" id="602072.A0A1R3RFT0"/>
<protein>
    <recommendedName>
        <fullName evidence="9">FAD-binding domain-containing protein</fullName>
    </recommendedName>
</protein>
<evidence type="ECO:0000256" key="2">
    <source>
        <dbReference type="ARBA" id="ARBA00022630"/>
    </source>
</evidence>
<dbReference type="InterPro" id="IPR012941">
    <property type="entry name" value="Phe_hydrox_C_dim_dom"/>
</dbReference>
<dbReference type="Pfam" id="PF07976">
    <property type="entry name" value="Phe_hydrox_dim"/>
    <property type="match status" value="1"/>
</dbReference>
<dbReference type="PRINTS" id="PR00420">
    <property type="entry name" value="RNGMNOXGNASE"/>
</dbReference>
<dbReference type="AlphaFoldDB" id="A0A1R3RFT0"/>
<evidence type="ECO:0000313" key="8">
    <source>
        <dbReference type="Proteomes" id="UP000188318"/>
    </source>
</evidence>
<dbReference type="Proteomes" id="UP000188318">
    <property type="component" value="Unassembled WGS sequence"/>
</dbReference>
<evidence type="ECO:0008006" key="9">
    <source>
        <dbReference type="Google" id="ProtNLM"/>
    </source>
</evidence>
<dbReference type="SUPFAM" id="SSF52833">
    <property type="entry name" value="Thioredoxin-like"/>
    <property type="match status" value="1"/>
</dbReference>
<dbReference type="PANTHER" id="PTHR43004">
    <property type="entry name" value="TRK SYSTEM POTASSIUM UPTAKE PROTEIN"/>
    <property type="match status" value="1"/>
</dbReference>
<dbReference type="SUPFAM" id="SSF54373">
    <property type="entry name" value="FAD-linked reductases, C-terminal domain"/>
    <property type="match status" value="1"/>
</dbReference>
<dbReference type="CDD" id="cd02979">
    <property type="entry name" value="PHOX_C"/>
    <property type="match status" value="1"/>
</dbReference>
<feature type="domain" description="FAD-binding" evidence="5">
    <location>
        <begin position="8"/>
        <end position="374"/>
    </location>
</feature>
<dbReference type="GO" id="GO:0016709">
    <property type="term" value="F:oxidoreductase activity, acting on paired donors, with incorporation or reduction of molecular oxygen, NAD(P)H as one donor, and incorporation of one atom of oxygen"/>
    <property type="evidence" value="ECO:0007669"/>
    <property type="project" value="UniProtKB-ARBA"/>
</dbReference>
<keyword evidence="3" id="KW-0274">FAD</keyword>
<sequence length="600" mass="66366">MPPTVATTDLLIIGAGPAGLMAACWASQYPNMTTRIIDKRPGRTPTGHADGLQSRSLEILESYGMVDAILQKGVQHAEMCYWGRNKCTGGIERQKRSRARMGDGERYHMVLLNQGLVEQTFLDSLRGKGVVKVEYGVRAETLVLKGEEEDEYPVEVGVRRVGADGASGAGDDWEVIRARYIIGCDGAHSWTREQLKVPVRVCSGDSTWGVVDIVPISDFPDIRQSCAIHSGENGSIMTAPRENRLVRFYTYPKGDGKLNVEGRDQSDVSLDDLVESIRNAMRPYQLTYKHCDWWSIYKIGQRLVETYRPHGRVFLAGDAAHTHSPKAGQGMNVSMQDTYNLVWKLGSVIAGAAAPSILDTYDLERWPVGEELLRLDTELVEAYEQDVTSTEGVERVRGKYVDFMTGMGIAYGPSALISGNSSDPSVARNMKVGMRLASYPVVAQADGVCSQLAGRFASNGAWRLLVFPGDLRQSHTQSSLESFADKFNKQPHLSRWQKTPGLGRCYPLETILVHSSPRTSINLLDLPDTFHPFDEAWGRDYSRVFSDDGSDGGDLGHVYDGYGIQEMGCLVLCRPDQHVAWIGSLEEVEALEEFFARISP</sequence>
<organism evidence="7 8">
    <name type="scientific">Aspergillus carbonarius (strain ITEM 5010)</name>
    <dbReference type="NCBI Taxonomy" id="602072"/>
    <lineage>
        <taxon>Eukaryota</taxon>
        <taxon>Fungi</taxon>
        <taxon>Dikarya</taxon>
        <taxon>Ascomycota</taxon>
        <taxon>Pezizomycotina</taxon>
        <taxon>Eurotiomycetes</taxon>
        <taxon>Eurotiomycetidae</taxon>
        <taxon>Eurotiales</taxon>
        <taxon>Aspergillaceae</taxon>
        <taxon>Aspergillus</taxon>
        <taxon>Aspergillus subgen. Circumdati</taxon>
    </lineage>
</organism>
<dbReference type="InterPro" id="IPR002938">
    <property type="entry name" value="FAD-bd"/>
</dbReference>
<proteinExistence type="inferred from homology"/>
<dbReference type="PANTHER" id="PTHR43004:SF20">
    <property type="entry name" value="2-MONOOXYGENASE, PUTATIVE (AFU_ORTHOLOGUE AFUA_1G13660)-RELATED"/>
    <property type="match status" value="1"/>
</dbReference>